<feature type="coiled-coil region" evidence="1">
    <location>
        <begin position="35"/>
        <end position="62"/>
    </location>
</feature>
<reference evidence="3 4" key="1">
    <citation type="submission" date="2019-11" db="EMBL/GenBank/DDBJ databases">
        <title>Identification of a novel strain.</title>
        <authorList>
            <person name="Xu Q."/>
            <person name="Wang G."/>
        </authorList>
    </citation>
    <scope>NUCLEOTIDE SEQUENCE [LARGE SCALE GENOMIC DNA]</scope>
    <source>
        <strain evidence="4">xq</strain>
    </source>
</reference>
<gene>
    <name evidence="3" type="ORF">GIW81_00820</name>
</gene>
<keyword evidence="1" id="KW-0175">Coiled coil</keyword>
<comment type="caution">
    <text evidence="3">The sequence shown here is derived from an EMBL/GenBank/DDBJ whole genome shotgun (WGS) entry which is preliminary data.</text>
</comment>
<dbReference type="AlphaFoldDB" id="A0A6I3KFU4"/>
<evidence type="ECO:0000313" key="3">
    <source>
        <dbReference type="EMBL" id="MTD92870.1"/>
    </source>
</evidence>
<dbReference type="RefSeq" id="WP_154737460.1">
    <property type="nucleotide sequence ID" value="NZ_WMBQ01000001.1"/>
</dbReference>
<accession>A0A6I3KFU4</accession>
<feature type="transmembrane region" description="Helical" evidence="2">
    <location>
        <begin position="6"/>
        <end position="24"/>
    </location>
</feature>
<sequence length="92" mass="10043">MDAGTIGVFIGFAGATLAAVYGVIRDAGLREQRIREALFQQNIALTAEIERLRALIHELEVTVLQRGARVLELETEVAHLRALLVKHGIDPG</sequence>
<keyword evidence="4" id="KW-1185">Reference proteome</keyword>
<keyword evidence="2" id="KW-0472">Membrane</keyword>
<protein>
    <submittedName>
        <fullName evidence="3">Uncharacterized protein</fullName>
    </submittedName>
</protein>
<name>A0A6I3KFU4_9HYPH</name>
<evidence type="ECO:0000256" key="1">
    <source>
        <dbReference type="SAM" id="Coils"/>
    </source>
</evidence>
<evidence type="ECO:0000313" key="4">
    <source>
        <dbReference type="Proteomes" id="UP000440694"/>
    </source>
</evidence>
<evidence type="ECO:0000256" key="2">
    <source>
        <dbReference type="SAM" id="Phobius"/>
    </source>
</evidence>
<keyword evidence="2" id="KW-0812">Transmembrane</keyword>
<dbReference type="EMBL" id="WMBQ01000001">
    <property type="protein sequence ID" value="MTD92870.1"/>
    <property type="molecule type" value="Genomic_DNA"/>
</dbReference>
<dbReference type="Proteomes" id="UP000440694">
    <property type="component" value="Unassembled WGS sequence"/>
</dbReference>
<organism evidence="3 4">
    <name type="scientific">Hyphomicrobium album</name>
    <dbReference type="NCBI Taxonomy" id="2665159"/>
    <lineage>
        <taxon>Bacteria</taxon>
        <taxon>Pseudomonadati</taxon>
        <taxon>Pseudomonadota</taxon>
        <taxon>Alphaproteobacteria</taxon>
        <taxon>Hyphomicrobiales</taxon>
        <taxon>Hyphomicrobiaceae</taxon>
        <taxon>Hyphomicrobium</taxon>
    </lineage>
</organism>
<keyword evidence="2" id="KW-1133">Transmembrane helix</keyword>
<proteinExistence type="predicted"/>